<reference evidence="3" key="1">
    <citation type="journal article" date="2019" name="Int. J. Syst. Evol. Microbiol.">
        <title>The Global Catalogue of Microorganisms (GCM) 10K type strain sequencing project: providing services to taxonomists for standard genome sequencing and annotation.</title>
        <authorList>
            <consortium name="The Broad Institute Genomics Platform"/>
            <consortium name="The Broad Institute Genome Sequencing Center for Infectious Disease"/>
            <person name="Wu L."/>
            <person name="Ma J."/>
        </authorList>
    </citation>
    <scope>NUCLEOTIDE SEQUENCE [LARGE SCALE GENOMIC DNA]</scope>
    <source>
        <strain evidence="3">JCM 4594</strain>
    </source>
</reference>
<proteinExistence type="predicted"/>
<protein>
    <submittedName>
        <fullName evidence="2">Uncharacterized protein</fullName>
    </submittedName>
</protein>
<comment type="caution">
    <text evidence="2">The sequence shown here is derived from an EMBL/GenBank/DDBJ whole genome shotgun (WGS) entry which is preliminary data.</text>
</comment>
<feature type="compositionally biased region" description="Polar residues" evidence="1">
    <location>
        <begin position="25"/>
        <end position="36"/>
    </location>
</feature>
<evidence type="ECO:0000313" key="3">
    <source>
        <dbReference type="Proteomes" id="UP000600946"/>
    </source>
</evidence>
<evidence type="ECO:0000313" key="2">
    <source>
        <dbReference type="EMBL" id="GGY12915.1"/>
    </source>
</evidence>
<dbReference type="EMBL" id="BMUU01000001">
    <property type="protein sequence ID" value="GGY12915.1"/>
    <property type="molecule type" value="Genomic_DNA"/>
</dbReference>
<organism evidence="2 3">
    <name type="scientific">Streptomyces xanthochromogenes</name>
    <dbReference type="NCBI Taxonomy" id="67384"/>
    <lineage>
        <taxon>Bacteria</taxon>
        <taxon>Bacillati</taxon>
        <taxon>Actinomycetota</taxon>
        <taxon>Actinomycetes</taxon>
        <taxon>Kitasatosporales</taxon>
        <taxon>Streptomycetaceae</taxon>
        <taxon>Streptomyces</taxon>
    </lineage>
</organism>
<evidence type="ECO:0000256" key="1">
    <source>
        <dbReference type="SAM" id="MobiDB-lite"/>
    </source>
</evidence>
<name>A0ABQ2ZGF1_9ACTN</name>
<feature type="region of interest" description="Disordered" evidence="1">
    <location>
        <begin position="24"/>
        <end position="44"/>
    </location>
</feature>
<sequence length="76" mass="7963">MAPESIGPVPPPENFTATVEAFGTTEPSDANTSVGSVATHAPSRHTRTAWPYWRTVNEPSGCAHVSVASVRADVNS</sequence>
<gene>
    <name evidence="2" type="ORF">GCM10010326_00030</name>
</gene>
<dbReference type="Proteomes" id="UP000600946">
    <property type="component" value="Unassembled WGS sequence"/>
</dbReference>
<accession>A0ABQ2ZGF1</accession>
<keyword evidence="3" id="KW-1185">Reference proteome</keyword>